<dbReference type="Gene3D" id="3.30.559.30">
    <property type="entry name" value="Nonribosomal peptide synthetase, condensation domain"/>
    <property type="match status" value="4"/>
</dbReference>
<feature type="domain" description="Carrier" evidence="7">
    <location>
        <begin position="2925"/>
        <end position="2998"/>
    </location>
</feature>
<dbReference type="Pfam" id="PF00668">
    <property type="entry name" value="Condensation"/>
    <property type="match status" value="3"/>
</dbReference>
<evidence type="ECO:0000313" key="9">
    <source>
        <dbReference type="Proteomes" id="UP001214603"/>
    </source>
</evidence>
<feature type="region of interest" description="Disordered" evidence="6">
    <location>
        <begin position="2468"/>
        <end position="2488"/>
    </location>
</feature>
<dbReference type="EMBL" id="CP119942">
    <property type="protein sequence ID" value="WFD04545.1"/>
    <property type="molecule type" value="Genomic_DNA"/>
</dbReference>
<dbReference type="PANTHER" id="PTHR45527">
    <property type="entry name" value="NONRIBOSOMAL PEPTIDE SYNTHETASE"/>
    <property type="match status" value="1"/>
</dbReference>
<dbReference type="NCBIfam" id="NF003417">
    <property type="entry name" value="PRK04813.1"/>
    <property type="match status" value="4"/>
</dbReference>
<dbReference type="InterPro" id="IPR006162">
    <property type="entry name" value="Ppantetheine_attach_site"/>
</dbReference>
<evidence type="ECO:0000259" key="7">
    <source>
        <dbReference type="PROSITE" id="PS50075"/>
    </source>
</evidence>
<keyword evidence="3" id="KW-0597">Phosphoprotein</keyword>
<protein>
    <submittedName>
        <fullName evidence="8">NRPS</fullName>
    </submittedName>
</protein>
<dbReference type="GO" id="GO:0016874">
    <property type="term" value="F:ligase activity"/>
    <property type="evidence" value="ECO:0007669"/>
    <property type="project" value="UniProtKB-KW"/>
</dbReference>
<dbReference type="Gene3D" id="3.40.50.12780">
    <property type="entry name" value="N-terminal domain of ligase-like"/>
    <property type="match status" value="4"/>
</dbReference>
<evidence type="ECO:0000256" key="5">
    <source>
        <dbReference type="ARBA" id="ARBA00023268"/>
    </source>
</evidence>
<dbReference type="NCBIfam" id="TIGR01733">
    <property type="entry name" value="AA-adenyl-dom"/>
    <property type="match status" value="1"/>
</dbReference>
<keyword evidence="9" id="KW-1185">Reference proteome</keyword>
<evidence type="ECO:0000256" key="2">
    <source>
        <dbReference type="ARBA" id="ARBA00022450"/>
    </source>
</evidence>
<dbReference type="PROSITE" id="PS50075">
    <property type="entry name" value="CARRIER"/>
    <property type="match status" value="3"/>
</dbReference>
<dbReference type="InterPro" id="IPR009081">
    <property type="entry name" value="PP-bd_ACP"/>
</dbReference>
<keyword evidence="4" id="KW-0436">Ligase</keyword>
<dbReference type="GO" id="GO:0005737">
    <property type="term" value="C:cytoplasm"/>
    <property type="evidence" value="ECO:0007669"/>
    <property type="project" value="TreeGrafter"/>
</dbReference>
<dbReference type="InterPro" id="IPR045851">
    <property type="entry name" value="AMP-bd_C_sf"/>
</dbReference>
<sequence length="3961" mass="423991">MERVPFPDVSGLRVGSRQRKEFHYESSGRYLFHRDLHVIDERYGAPEGTAVAVAWGVVLRAYLEHEVDQVAFDYINVATKAPTSEVVVGDEECAESAMNSVAEQIRHPRGEQRGTYVLVYEPAGFGNAFERRYKTRPVTLQVCRPLVGNDDLVDFKLWAPTTTHCHDSARFMLKQFHAVLDALKKGESPRAALDAPELSSLRNSRPRLNLMPMGPGGVDAERLEDQFVRHAAEHPDIPALACRTTLERTDEMSYAELDRCSDAIAAHLWTHGVGYACATDDDDEIVAMCMPKTMYMYAAILGVLKAGAAWCPIDEAWPRQRQEALLAKSGARVVLVDGAGAEAVAECAPAHMRAVHVAEAVQTPRAEPPRRSAFRASPDRLAYKIWTSGTTGLPKAVGIEHRAAVQGMRSLCMAVPRNLPPGHGLVRYLQFAAYVFDLSIFDIFYAWAHHGTVCFAPLPLLLGQLAPVARALEVTHTLFTPAVSAMVPRREIPTMRVMINGGEKLTQAVFDEWTERCQLINIYGPAEATLSITIQYAAESDPHKPHNIGRPLMTGLVVVVDRKGRVAPRGAVGELLLGGPQLARGYIGDPDKTRDKFFEHPTLGRLYRTGDLVRCLWDGLYEYLGRNDDQVKINGVRIELLEINSAVKSADKRVRDADTVALPGPDGEPRIVSFVVEHAEDAGGDGAPTELRTDPAARELAAAVRKGVEKQLPSYMVPNHFLILPAFPRTSSAKIDRVAIRRAYDNFDLLFWEVAQHAKASTEDDVAVLSHPLARALHKELVDLLPVRAEQITVHAPFAAIGLNSVRAMALAARLAHLGLGAADFVRHDSIAKLVAAASHADTDADARAEQFAALRRAYAEHYAALAPDATVLPATPLQQSMLLESAIDARRYWLHRVVPLRRAVGVEALRDALRRAADAFECLRTGFLPVKAAAEAAGLPGSTPESAAYAPLYVAAVRDAYAPPVVEVSHDAPAADALDAVRTSASPTDGTPPVRGVLLHAADGDAFVLCAHHAVYDAETLERVLATIDAALAGEAPADATPPFSAALPDLVPLVEEHAVRTLEAWRAALAAYPRAHRVAMPRLLDARPRGPRTMQRMTHVAQRRFAELEETAAALETSVRPVVQVAWARVLSAFLETPDVLVGDAVSLRSAQPHYAHVGGPLLATLPVPVHVGGTAKEAIQRVHRFHTQMLDHAHVPLAFVRDMLQVPSDRPLLESVFVLEAETEDAREGAALDLAHTTDLGIAVEHGLALEVRVQPHGAVHLVLNYDTAHVSEAYAQLLLRHVDEALTAYVDDAETDVVFTPDDPALVGRSEGFQKLPLLRSVLGVVERIAAEMPDACAVEVLGADPSSTAPAQTITYAELLRRSSAVAAAIHAQCPAQAVVGVALPRSVRTYIALLGVLRAGRVYLPLDESLPPARRERFVKESHCQLVISEPLGAELGVPQTTLTALEQHGAEALPSMPMPQHAAYLLFTSGTTGTPKGCLLSHANLASAIANFRARFDAACPGTLDEEVRFLARSAEAFDVHLLEALLPLSVGGTVVTMPRSRLLRDLGEAIDAARATHACVVPSLFMTHGRRVVPEDVPTLRLLVVGGEKIDESIIDAWGDAPIPVLNAYGPTEATIGISCADVTRDLLPSQIGPVFETNQFVVLTGSGAPDKRRVALRGEAGELCIIGSHVGLGYANLEAPWVFCTLNSMPAYATGDRARLAPDGSAEYLGRTTASQVKVRGARVELDEVTEAVRGASGCAHAATLLLTHPTRAEPHLVAFVARDARVSDEPPVRDDGACDVAALLVSLRTTLSTYMVPSAVVPLTSLPLARVDTHALRALYEASARDSAADDAPPSTDAERRVADAVRRVLELEQAPGVHTDFFGLGLDSIRAVRLVYALEEAGVRAPLAAVLAHPTVAEIARAFGGDAGAPALPDAAVEVPVPPGALAAAPCVPMQVATLAQTLGDPGARLYINHVRLPRGVKAGAWARAMSRHGIYRTVFHAQDETFVQAMYDTPVVPRRVRTKCTDAACDAVADEVIRTLTTEPPVRVIKYDDVACVTMHHAVYDAASIAMLAAEAAEAPAPLPSDREPVPSDDAYLAFARRVAATEARAAEYWAASLEGMVYTPCPVLTGEYEAPAPPRTARHVVGAPLSAVSGRAQAAGVSLHALFLSSFCALLAQYVGEAECTVGLVLSGRLGAAEHAGVHGPCITTVPFRWTAAADALRTTHRRLYEMLPHQFVRLASVARAVQCERLFDVLFSYLPEQERREDAPTDSMRTGFPLALEVQTHAEADEVTLELVYAPERIPDTQAAHLLAQLGELLGSARPAPRSLVHPTPHDTSDTFLGLFASHVQHRPAADAVVFASSLRPLETQLLTYADLDKRSTAYARKLVRAGKKTRTVLVHLTRSIELYVVLLAVWKAGKTYVPLDPTLPKERLAYMANTVGGGLLVSDAHEHARPANPRITPLPLAALQAEDTPRAPPLGAYAPPPPPPRMQRPARVSEVRGGRYGPAGAAARSARGALAPRAAADDAGDADVRLPAPSLAAPAYILFTSGSTGKPKGVQIGHRALSGAIASWRRMLPYRQSSRMLQLASPGFDVSLFEVCMPLALGFAVASAPKDVLLADLEHAFHALRITVADVPAALASLLHPARLPPLEWLMSGGDVIDERVVRAWSVPPHRLVNAYGPTEGTIGNTLGFMTPRTRRSVVGHVYPATTLLVLPPARGDAEADATPVFAGAVGELVVAGPQVADAYVGAPELTAERFPTLGARRVYRTGDRGRLLCDGRVEVLGRLERGQVKINGQRVELDEIAHELAVEPGVHDAHVQYIEHPKLPAKQLVAYVALAGAPPAPAHGPLVLHTDSAAHAAAAVRGASKRLAAYMVPAHTLVLAHALPLTPNNKVDAKRLTTLFCKLGRTLLQSLRPRAPGAEARAGTDAEPPTLGAVVRALQQCGVADVDVDASFYAHGLDSLSAIRVVRALREAHWTITAAELLHSGTPRAAAERLAQHRATPADARAAVLPARAAFATLRRNLPDATLYPATPLQTGMLAQTVASGGALYVHRHVLLADAPPAAVEHAWRRLVEENTILRTTFHATEDTDMPWVQAVHADATPRVVHAAYTPPRWSADTLRDAPPHVLHLEEAHGTGTRATLVLHHALYDAHALEELLDDLDAYLGGTPAGARPPYAALLPHLLAGAEHVAHWAHTLAGFDPRPLLGPSTDHAGCTARRTLSTPPTAALAACRTAGVSMHALATLAFAQLLAQCTRTPDVCFGQIVSLRGDVPDAERVVGPALNTVPVRIDAAAASLASVQAATDAGRPHRTAPLRDVQRAVRPPRALFDALLDVQRLGSGTDRTHVRLAPDADGGAADDVHYALNLAFVERPDALELVGTARTAFADAARLDALLAHMDACVAALVAGAEPPADAPAAAAAAAPATAPDARAVDVPDALVDQLRALVAELAGVDVAEVDGTTPLLTLGLDSIASVRLGARARMAGFGLRAEDLAQPTCYEIAASYMARGGDDAETEGEAPASPVPMTRSEAARALRCAPDDVEAVLPLSAGQAMHAANFVRSGYRVGVFSFVFMLPTDVYGYDVNAAWHLLQLRHPVLRTVLVASPRAPVVPVQVVRKPRESLHSYMYECTCDTLAGVIMRERLAPRADFHTRAVADASMVEGTDGAAIIVTLFHTMYDAWSLPLLINDFATLYHMRRHQSPIDMSNFLSVPGLERVMRPYAPARLADAFEAYAAAPPCLVHAPAPASEETSVTRTLDAAPLRAALRAEPGATVASALLAAVAFAVHELTQTAPPVLGVLRLGRLADIPQVERLAAPCLNVLPLVAPLSTTVRATANAIERTLYTQRPLEQAALHDVHRALGLPNAPRWNVLVNVLQSQPSGPVHWPMLSSALELLDERKPLVEHSPLAAWEGAQCYPADPVAVDLAVADNHVHLLVRSRLGEVGGERVLDLIARFLARFV</sequence>
<proteinExistence type="predicted"/>
<dbReference type="FunFam" id="3.40.50.12780:FF:000024">
    <property type="entry name" value="Nonribosomal siderophore peptide synthase SidC"/>
    <property type="match status" value="1"/>
</dbReference>
<reference evidence="8" key="1">
    <citation type="submission" date="2023-03" db="EMBL/GenBank/DDBJ databases">
        <title>Mating type loci evolution in Malassezia.</title>
        <authorList>
            <person name="Coelho M.A."/>
        </authorList>
    </citation>
    <scope>NUCLEOTIDE SEQUENCE</scope>
    <source>
        <strain evidence="8">CBS 7876</strain>
    </source>
</reference>
<evidence type="ECO:0000256" key="6">
    <source>
        <dbReference type="SAM" id="MobiDB-lite"/>
    </source>
</evidence>
<evidence type="ECO:0000256" key="1">
    <source>
        <dbReference type="ARBA" id="ARBA00004924"/>
    </source>
</evidence>
<feature type="domain" description="Carrier" evidence="7">
    <location>
        <begin position="3437"/>
        <end position="3510"/>
    </location>
</feature>
<dbReference type="Gene3D" id="3.30.300.30">
    <property type="match status" value="3"/>
</dbReference>
<feature type="domain" description="Carrier" evidence="7">
    <location>
        <begin position="1843"/>
        <end position="1918"/>
    </location>
</feature>
<gene>
    <name evidence="8" type="ORF">MOBT1_003256</name>
</gene>
<keyword evidence="5" id="KW-0511">Multifunctional enzyme</keyword>
<dbReference type="Gene3D" id="1.10.1200.10">
    <property type="entry name" value="ACP-like"/>
    <property type="match status" value="4"/>
</dbReference>
<dbReference type="SUPFAM" id="SSF56801">
    <property type="entry name" value="Acetyl-CoA synthetase-like"/>
    <property type="match status" value="3"/>
</dbReference>
<comment type="pathway">
    <text evidence="1">Siderophore biosynthesis.</text>
</comment>
<dbReference type="PANTHER" id="PTHR45527:SF1">
    <property type="entry name" value="FATTY ACID SYNTHASE"/>
    <property type="match status" value="1"/>
</dbReference>
<evidence type="ECO:0000256" key="4">
    <source>
        <dbReference type="ARBA" id="ARBA00022598"/>
    </source>
</evidence>
<dbReference type="GO" id="GO:0044550">
    <property type="term" value="P:secondary metabolite biosynthetic process"/>
    <property type="evidence" value="ECO:0007669"/>
    <property type="project" value="TreeGrafter"/>
</dbReference>
<dbReference type="InterPro" id="IPR023213">
    <property type="entry name" value="CAT-like_dom_sf"/>
</dbReference>
<dbReference type="Proteomes" id="UP001214603">
    <property type="component" value="Chromosome 9"/>
</dbReference>
<dbReference type="InterPro" id="IPR020806">
    <property type="entry name" value="PKS_PP-bd"/>
</dbReference>
<dbReference type="SMART" id="SM00823">
    <property type="entry name" value="PKS_PP"/>
    <property type="match status" value="4"/>
</dbReference>
<accession>A0AAF0E3D4</accession>
<dbReference type="GO" id="GO:0043041">
    <property type="term" value="P:amino acid activation for nonribosomal peptide biosynthetic process"/>
    <property type="evidence" value="ECO:0007669"/>
    <property type="project" value="TreeGrafter"/>
</dbReference>
<evidence type="ECO:0000256" key="3">
    <source>
        <dbReference type="ARBA" id="ARBA00022553"/>
    </source>
</evidence>
<name>A0AAF0E3D4_9BASI</name>
<organism evidence="8 9">
    <name type="scientific">Malassezia obtusa</name>
    <dbReference type="NCBI Taxonomy" id="76774"/>
    <lineage>
        <taxon>Eukaryota</taxon>
        <taxon>Fungi</taxon>
        <taxon>Dikarya</taxon>
        <taxon>Basidiomycota</taxon>
        <taxon>Ustilaginomycotina</taxon>
        <taxon>Malasseziomycetes</taxon>
        <taxon>Malasseziales</taxon>
        <taxon>Malasseziaceae</taxon>
        <taxon>Malassezia</taxon>
    </lineage>
</organism>
<keyword evidence="2" id="KW-0596">Phosphopantetheine</keyword>
<dbReference type="PROSITE" id="PS00455">
    <property type="entry name" value="AMP_BINDING"/>
    <property type="match status" value="2"/>
</dbReference>
<dbReference type="InterPro" id="IPR042099">
    <property type="entry name" value="ANL_N_sf"/>
</dbReference>
<dbReference type="CDD" id="cd05918">
    <property type="entry name" value="A_NRPS_SidN3_like"/>
    <property type="match status" value="1"/>
</dbReference>
<evidence type="ECO:0000313" key="8">
    <source>
        <dbReference type="EMBL" id="WFD04545.1"/>
    </source>
</evidence>
<dbReference type="FunFam" id="3.30.300.30:FF:000015">
    <property type="entry name" value="Nonribosomal peptide synthase SidD"/>
    <property type="match status" value="2"/>
</dbReference>
<dbReference type="InterPro" id="IPR001242">
    <property type="entry name" value="Condensation_dom"/>
</dbReference>
<dbReference type="Pfam" id="PF00550">
    <property type="entry name" value="PP-binding"/>
    <property type="match status" value="4"/>
</dbReference>
<dbReference type="SUPFAM" id="SSF47336">
    <property type="entry name" value="ACP-like"/>
    <property type="match status" value="4"/>
</dbReference>
<dbReference type="GO" id="GO:0031177">
    <property type="term" value="F:phosphopantetheine binding"/>
    <property type="evidence" value="ECO:0007669"/>
    <property type="project" value="InterPro"/>
</dbReference>
<dbReference type="InterPro" id="IPR036736">
    <property type="entry name" value="ACP-like_sf"/>
</dbReference>
<dbReference type="Gene3D" id="3.30.559.10">
    <property type="entry name" value="Chloramphenicol acetyltransferase-like domain"/>
    <property type="match status" value="4"/>
</dbReference>
<dbReference type="InterPro" id="IPR010071">
    <property type="entry name" value="AA_adenyl_dom"/>
</dbReference>
<dbReference type="PROSITE" id="PS00012">
    <property type="entry name" value="PHOSPHOPANTETHEINE"/>
    <property type="match status" value="2"/>
</dbReference>
<dbReference type="InterPro" id="IPR000873">
    <property type="entry name" value="AMP-dep_synth/lig_dom"/>
</dbReference>
<dbReference type="SUPFAM" id="SSF52777">
    <property type="entry name" value="CoA-dependent acyltransferases"/>
    <property type="match status" value="8"/>
</dbReference>
<dbReference type="Pfam" id="PF00501">
    <property type="entry name" value="AMP-binding"/>
    <property type="match status" value="3"/>
</dbReference>
<dbReference type="InterPro" id="IPR020845">
    <property type="entry name" value="AMP-binding_CS"/>
</dbReference>